<dbReference type="PROSITE" id="PS51178">
    <property type="entry name" value="PASTA"/>
    <property type="match status" value="3"/>
</dbReference>
<name>A0A221MDU0_9BACI</name>
<dbReference type="GO" id="GO:0004674">
    <property type="term" value="F:protein serine/threonine kinase activity"/>
    <property type="evidence" value="ECO:0007669"/>
    <property type="project" value="UniProtKB-KW"/>
</dbReference>
<dbReference type="RefSeq" id="WP_089532663.1">
    <property type="nucleotide sequence ID" value="NZ_CP022437.1"/>
</dbReference>
<evidence type="ECO:0000256" key="9">
    <source>
        <dbReference type="ARBA" id="ARBA00047899"/>
    </source>
</evidence>
<evidence type="ECO:0000256" key="10">
    <source>
        <dbReference type="ARBA" id="ARBA00048679"/>
    </source>
</evidence>
<dbReference type="FunFam" id="1.10.510.10:FF:000021">
    <property type="entry name" value="Serine/threonine protein kinase"/>
    <property type="match status" value="1"/>
</dbReference>
<evidence type="ECO:0000256" key="7">
    <source>
        <dbReference type="ARBA" id="ARBA00022840"/>
    </source>
</evidence>
<feature type="binding site" evidence="13">
    <location>
        <position position="40"/>
    </location>
    <ligand>
        <name>ATP</name>
        <dbReference type="ChEBI" id="CHEBI:30616"/>
    </ligand>
</feature>
<dbReference type="KEGG" id="vne:CFK40_12735"/>
<dbReference type="CDD" id="cd14014">
    <property type="entry name" value="STKc_PknB_like"/>
    <property type="match status" value="1"/>
</dbReference>
<feature type="compositionally biased region" description="Acidic residues" evidence="14">
    <location>
        <begin position="638"/>
        <end position="647"/>
    </location>
</feature>
<feature type="domain" description="PASTA" evidence="17">
    <location>
        <begin position="448"/>
        <end position="515"/>
    </location>
</feature>
<keyword evidence="15" id="KW-0472">Membrane</keyword>
<feature type="compositionally biased region" description="Acidic residues" evidence="14">
    <location>
        <begin position="619"/>
        <end position="631"/>
    </location>
</feature>
<feature type="region of interest" description="Disordered" evidence="14">
    <location>
        <begin position="550"/>
        <end position="650"/>
    </location>
</feature>
<evidence type="ECO:0000256" key="6">
    <source>
        <dbReference type="ARBA" id="ARBA00022777"/>
    </source>
</evidence>
<keyword evidence="15" id="KW-1133">Transmembrane helix</keyword>
<keyword evidence="2 18" id="KW-0723">Serine/threonine-protein kinase</keyword>
<dbReference type="AlphaFoldDB" id="A0A221MDU0"/>
<evidence type="ECO:0000256" key="2">
    <source>
        <dbReference type="ARBA" id="ARBA00022527"/>
    </source>
</evidence>
<evidence type="ECO:0000256" key="5">
    <source>
        <dbReference type="ARBA" id="ARBA00022741"/>
    </source>
</evidence>
<dbReference type="Pfam" id="PF00069">
    <property type="entry name" value="Pkinase"/>
    <property type="match status" value="1"/>
</dbReference>
<evidence type="ECO:0000259" key="17">
    <source>
        <dbReference type="PROSITE" id="PS51178"/>
    </source>
</evidence>
<keyword evidence="7 13" id="KW-0067">ATP-binding</keyword>
<dbReference type="PANTHER" id="PTHR43289">
    <property type="entry name" value="MITOGEN-ACTIVATED PROTEIN KINASE KINASE KINASE 20-RELATED"/>
    <property type="match status" value="1"/>
</dbReference>
<dbReference type="Pfam" id="PF03793">
    <property type="entry name" value="PASTA"/>
    <property type="match status" value="3"/>
</dbReference>
<feature type="compositionally biased region" description="Polar residues" evidence="14">
    <location>
        <begin position="592"/>
        <end position="601"/>
    </location>
</feature>
<feature type="domain" description="PASTA" evidence="17">
    <location>
        <begin position="516"/>
        <end position="582"/>
    </location>
</feature>
<feature type="compositionally biased region" description="Polar residues" evidence="14">
    <location>
        <begin position="298"/>
        <end position="318"/>
    </location>
</feature>
<dbReference type="GO" id="GO:0007165">
    <property type="term" value="P:signal transduction"/>
    <property type="evidence" value="ECO:0007669"/>
    <property type="project" value="UniProtKB-ARBA"/>
</dbReference>
<keyword evidence="8" id="KW-0735">Signal-anchor</keyword>
<keyword evidence="6 18" id="KW-0418">Kinase</keyword>
<keyword evidence="3" id="KW-0309">Germination</keyword>
<dbReference type="PROSITE" id="PS50011">
    <property type="entry name" value="PROTEIN_KINASE_DOM"/>
    <property type="match status" value="1"/>
</dbReference>
<dbReference type="SUPFAM" id="SSF56112">
    <property type="entry name" value="Protein kinase-like (PK-like)"/>
    <property type="match status" value="1"/>
</dbReference>
<dbReference type="SMART" id="SM00740">
    <property type="entry name" value="PASTA"/>
    <property type="match status" value="3"/>
</dbReference>
<dbReference type="PROSITE" id="PS00107">
    <property type="entry name" value="PROTEIN_KINASE_ATP"/>
    <property type="match status" value="1"/>
</dbReference>
<protein>
    <recommendedName>
        <fullName evidence="12">Serine/threonine-protein kinase PrkC</fullName>
        <ecNumber evidence="1">2.7.11.1</ecNumber>
    </recommendedName>
</protein>
<evidence type="ECO:0000256" key="14">
    <source>
        <dbReference type="SAM" id="MobiDB-lite"/>
    </source>
</evidence>
<dbReference type="FunFam" id="3.30.200.20:FF:000035">
    <property type="entry name" value="Serine/threonine protein kinase Stk1"/>
    <property type="match status" value="1"/>
</dbReference>
<dbReference type="EC" id="2.7.11.1" evidence="1"/>
<dbReference type="GO" id="GO:0009847">
    <property type="term" value="P:spore germination"/>
    <property type="evidence" value="ECO:0007669"/>
    <property type="project" value="UniProtKB-ARBA"/>
</dbReference>
<sequence length="711" mass="78486">MLNGRLLNERYNIKDTIGGGGMANVYLARDIILERDVAIKVLRLEYANDDEFIARFDREAQSATSLSHPNIVNIFDVGEEDHILYMVMEYVDGLTLKEYIQKYGPINVEEALDIMKQVSSAIGHAHANNIVHRDIKPQNILIDSFGQVKVTDFGIAVALSATALTQTNSILGSVHYLSPEQARGGMATKKSDIYSLGIVLFELLTARLPFSGQSPVSIALKHLQTDTPSVRRFNQEVPQSVENIVLKATAKDPFNRFETVYDLEDSLSTALNPENLNEDKFVPAVGVGEETKAIPIITDNQLHGDTNQNTIVHQSDGATKSFVANDEEEPNGKKKEKKKNKKIKSEKNKSKKKKVLWITIILFILLASGVAALFIVPKLMQPDDVSIPDVNGMEYEEAVDELSLLNLKTEKEMAFSEEVKEGDVISTTPSSGSVVKEESPVTLVVSQGKETVTFSDYVGKDYSQTRQLLEDKGFKVIGYDVTSDQAPGEIITQIQPSPDSDVVPSETTVILEYSSGPELISLNNLQGMTTEEAIGYLEEQNLVANTVEEYSDSTPAGEVIRQEPESGTELQEEEAVTIYVSVGPEEKPPVSETVTFTVPYNPSQPPDDGEQPPDNGEQPPDDGEQQADDGEPTTNDPDNPDAPDEPVEQTVKIYVEDADRSISEVYLEETITEDKKYEITLTIAPNQTAEYKVLRDDEVVINKTVSYEEGE</sequence>
<evidence type="ECO:0000256" key="3">
    <source>
        <dbReference type="ARBA" id="ARBA00022544"/>
    </source>
</evidence>
<dbReference type="EMBL" id="CP022437">
    <property type="protein sequence ID" value="ASN05815.1"/>
    <property type="molecule type" value="Genomic_DNA"/>
</dbReference>
<dbReference type="Gene3D" id="1.10.510.10">
    <property type="entry name" value="Transferase(Phosphotransferase) domain 1"/>
    <property type="match status" value="1"/>
</dbReference>
<feature type="domain" description="PASTA" evidence="17">
    <location>
        <begin position="381"/>
        <end position="447"/>
    </location>
</feature>
<keyword evidence="19" id="KW-1185">Reference proteome</keyword>
<comment type="subcellular location">
    <subcellularLocation>
        <location evidence="11">Spore membrane</location>
        <topology evidence="11">Single-pass type II membrane protein</topology>
    </subcellularLocation>
</comment>
<keyword evidence="5 13" id="KW-0547">Nucleotide-binding</keyword>
<dbReference type="PANTHER" id="PTHR43289:SF34">
    <property type="entry name" value="SERINE_THREONINE-PROTEIN KINASE YBDM-RELATED"/>
    <property type="match status" value="1"/>
</dbReference>
<dbReference type="Gene3D" id="2.60.40.2560">
    <property type="match status" value="1"/>
</dbReference>
<feature type="domain" description="Protein kinase" evidence="16">
    <location>
        <begin position="11"/>
        <end position="271"/>
    </location>
</feature>
<dbReference type="GO" id="GO:0005524">
    <property type="term" value="F:ATP binding"/>
    <property type="evidence" value="ECO:0007669"/>
    <property type="project" value="UniProtKB-UniRule"/>
</dbReference>
<keyword evidence="4" id="KW-0808">Transferase</keyword>
<dbReference type="NCBIfam" id="NF033483">
    <property type="entry name" value="PknB_PASTA_kin"/>
    <property type="match status" value="1"/>
</dbReference>
<evidence type="ECO:0000256" key="12">
    <source>
        <dbReference type="ARBA" id="ARBA00070041"/>
    </source>
</evidence>
<reference evidence="18 19" key="1">
    <citation type="journal article" date="2003" name="Int. J. Syst. Evol. Microbiol.">
        <title>Virgibacillus carmonensis sp. nov., Virgibacillus necropolis sp. nov. and Virgibacillus picturae sp. nov., three novel species isolated from deteriorated mural paintings, transfer of the species of the genus salibacillus to Virgibacillus, as Virgibacillus marismortui comb. nov. and Virgibacillus salexigens comb. nov., and emended description of the genus Virgibacillus.</title>
        <authorList>
            <person name="Heyrman J."/>
            <person name="Logan N.A."/>
            <person name="Busse H.J."/>
            <person name="Balcaen A."/>
            <person name="Lebbe L."/>
            <person name="Rodriguez-Diaz M."/>
            <person name="Swings J."/>
            <person name="De Vos P."/>
        </authorList>
    </citation>
    <scope>NUCLEOTIDE SEQUENCE [LARGE SCALE GENOMIC DNA]</scope>
    <source>
        <strain evidence="18 19">LMG 19488</strain>
    </source>
</reference>
<dbReference type="SMART" id="SM00220">
    <property type="entry name" value="S_TKc"/>
    <property type="match status" value="1"/>
</dbReference>
<dbReference type="InterPro" id="IPR017441">
    <property type="entry name" value="Protein_kinase_ATP_BS"/>
</dbReference>
<gene>
    <name evidence="18" type="ORF">CFK40_12735</name>
</gene>
<comment type="catalytic activity">
    <reaction evidence="10">
        <text>L-seryl-[protein] + ATP = O-phospho-L-seryl-[protein] + ADP + H(+)</text>
        <dbReference type="Rhea" id="RHEA:17989"/>
        <dbReference type="Rhea" id="RHEA-COMP:9863"/>
        <dbReference type="Rhea" id="RHEA-COMP:11604"/>
        <dbReference type="ChEBI" id="CHEBI:15378"/>
        <dbReference type="ChEBI" id="CHEBI:29999"/>
        <dbReference type="ChEBI" id="CHEBI:30616"/>
        <dbReference type="ChEBI" id="CHEBI:83421"/>
        <dbReference type="ChEBI" id="CHEBI:456216"/>
        <dbReference type="EC" id="2.7.11.1"/>
    </reaction>
</comment>
<evidence type="ECO:0000313" key="19">
    <source>
        <dbReference type="Proteomes" id="UP000204391"/>
    </source>
</evidence>
<dbReference type="OrthoDB" id="9788659at2"/>
<feature type="region of interest" description="Disordered" evidence="14">
    <location>
        <begin position="298"/>
        <end position="346"/>
    </location>
</feature>
<dbReference type="InterPro" id="IPR000719">
    <property type="entry name" value="Prot_kinase_dom"/>
</dbReference>
<dbReference type="PROSITE" id="PS00108">
    <property type="entry name" value="PROTEIN_KINASE_ST"/>
    <property type="match status" value="1"/>
</dbReference>
<dbReference type="GO" id="GO:0071224">
    <property type="term" value="P:cellular response to peptidoglycan"/>
    <property type="evidence" value="ECO:0007669"/>
    <property type="project" value="UniProtKB-ARBA"/>
</dbReference>
<evidence type="ECO:0000256" key="15">
    <source>
        <dbReference type="SAM" id="Phobius"/>
    </source>
</evidence>
<evidence type="ECO:0000256" key="11">
    <source>
        <dbReference type="ARBA" id="ARBA00060432"/>
    </source>
</evidence>
<dbReference type="Gene3D" id="3.30.10.20">
    <property type="match status" value="3"/>
</dbReference>
<comment type="catalytic activity">
    <reaction evidence="9">
        <text>L-threonyl-[protein] + ATP = O-phospho-L-threonyl-[protein] + ADP + H(+)</text>
        <dbReference type="Rhea" id="RHEA:46608"/>
        <dbReference type="Rhea" id="RHEA-COMP:11060"/>
        <dbReference type="Rhea" id="RHEA-COMP:11605"/>
        <dbReference type="ChEBI" id="CHEBI:15378"/>
        <dbReference type="ChEBI" id="CHEBI:30013"/>
        <dbReference type="ChEBI" id="CHEBI:30616"/>
        <dbReference type="ChEBI" id="CHEBI:61977"/>
        <dbReference type="ChEBI" id="CHEBI:456216"/>
        <dbReference type="EC" id="2.7.11.1"/>
    </reaction>
</comment>
<evidence type="ECO:0000313" key="18">
    <source>
        <dbReference type="EMBL" id="ASN05815.1"/>
    </source>
</evidence>
<evidence type="ECO:0000256" key="4">
    <source>
        <dbReference type="ARBA" id="ARBA00022679"/>
    </source>
</evidence>
<accession>A0A221MDU0</accession>
<keyword evidence="15" id="KW-0812">Transmembrane</keyword>
<evidence type="ECO:0000256" key="1">
    <source>
        <dbReference type="ARBA" id="ARBA00012513"/>
    </source>
</evidence>
<dbReference type="CDD" id="cd06577">
    <property type="entry name" value="PASTA_pknB"/>
    <property type="match status" value="2"/>
</dbReference>
<dbReference type="Gene3D" id="3.30.200.20">
    <property type="entry name" value="Phosphorylase Kinase, domain 1"/>
    <property type="match status" value="1"/>
</dbReference>
<evidence type="ECO:0000256" key="13">
    <source>
        <dbReference type="PROSITE-ProRule" id="PRU10141"/>
    </source>
</evidence>
<dbReference type="Proteomes" id="UP000204391">
    <property type="component" value="Chromosome"/>
</dbReference>
<dbReference type="InterPro" id="IPR011009">
    <property type="entry name" value="Kinase-like_dom_sf"/>
</dbReference>
<evidence type="ECO:0000256" key="8">
    <source>
        <dbReference type="ARBA" id="ARBA00022968"/>
    </source>
</evidence>
<proteinExistence type="predicted"/>
<feature type="transmembrane region" description="Helical" evidence="15">
    <location>
        <begin position="355"/>
        <end position="376"/>
    </location>
</feature>
<dbReference type="InterPro" id="IPR008271">
    <property type="entry name" value="Ser/Thr_kinase_AS"/>
</dbReference>
<organism evidence="18 19">
    <name type="scientific">Virgibacillus necropolis</name>
    <dbReference type="NCBI Taxonomy" id="163877"/>
    <lineage>
        <taxon>Bacteria</taxon>
        <taxon>Bacillati</taxon>
        <taxon>Bacillota</taxon>
        <taxon>Bacilli</taxon>
        <taxon>Bacillales</taxon>
        <taxon>Bacillaceae</taxon>
        <taxon>Virgibacillus</taxon>
    </lineage>
</organism>
<evidence type="ECO:0000259" key="16">
    <source>
        <dbReference type="PROSITE" id="PS50011"/>
    </source>
</evidence>
<dbReference type="InterPro" id="IPR005543">
    <property type="entry name" value="PASTA_dom"/>
</dbReference>